<dbReference type="AlphaFoldDB" id="A0A1Y2LXR3"/>
<dbReference type="GO" id="GO:0046873">
    <property type="term" value="F:metal ion transmembrane transporter activity"/>
    <property type="evidence" value="ECO:0007669"/>
    <property type="project" value="InterPro"/>
</dbReference>
<reference evidence="6 7" key="1">
    <citation type="journal article" date="2017" name="Genome Announc.">
        <title>Genome sequence of the saprophytic ascomycete Epicoccum nigrum ICMP 19927 strain isolated from New Zealand.</title>
        <authorList>
            <person name="Fokin M."/>
            <person name="Fleetwood D."/>
            <person name="Weir B.S."/>
            <person name="Villas-Boas S.G."/>
        </authorList>
    </citation>
    <scope>NUCLEOTIDE SEQUENCE [LARGE SCALE GENOMIC DNA]</scope>
    <source>
        <strain evidence="6 7">ICMP 19927</strain>
    </source>
</reference>
<protein>
    <submittedName>
        <fullName evidence="6">Uncharacterized protein</fullName>
    </submittedName>
</protein>
<evidence type="ECO:0000256" key="1">
    <source>
        <dbReference type="ARBA" id="ARBA00004141"/>
    </source>
</evidence>
<name>A0A1Y2LXR3_EPING</name>
<dbReference type="EMBL" id="KZ107845">
    <property type="protein sequence ID" value="OSS48593.1"/>
    <property type="molecule type" value="Genomic_DNA"/>
</dbReference>
<dbReference type="Gene3D" id="1.20.58.340">
    <property type="entry name" value="Magnesium transport protein CorA, transmembrane region"/>
    <property type="match status" value="1"/>
</dbReference>
<proteinExistence type="predicted"/>
<dbReference type="Proteomes" id="UP000193240">
    <property type="component" value="Unassembled WGS sequence"/>
</dbReference>
<evidence type="ECO:0000313" key="7">
    <source>
        <dbReference type="Proteomes" id="UP000193240"/>
    </source>
</evidence>
<keyword evidence="3 5" id="KW-1133">Transmembrane helix</keyword>
<keyword evidence="4 5" id="KW-0472">Membrane</keyword>
<keyword evidence="7" id="KW-1185">Reference proteome</keyword>
<dbReference type="GO" id="GO:0016020">
    <property type="term" value="C:membrane"/>
    <property type="evidence" value="ECO:0007669"/>
    <property type="project" value="UniProtKB-SubCell"/>
</dbReference>
<evidence type="ECO:0000256" key="4">
    <source>
        <dbReference type="ARBA" id="ARBA00023136"/>
    </source>
</evidence>
<dbReference type="InterPro" id="IPR045863">
    <property type="entry name" value="CorA_TM1_TM2"/>
</dbReference>
<dbReference type="STRING" id="105696.A0A1Y2LXR3"/>
<feature type="transmembrane region" description="Helical" evidence="5">
    <location>
        <begin position="319"/>
        <end position="340"/>
    </location>
</feature>
<dbReference type="SUPFAM" id="SSF144083">
    <property type="entry name" value="Magnesium transport protein CorA, transmembrane region"/>
    <property type="match status" value="1"/>
</dbReference>
<keyword evidence="2 5" id="KW-0812">Transmembrane</keyword>
<evidence type="ECO:0000256" key="5">
    <source>
        <dbReference type="SAM" id="Phobius"/>
    </source>
</evidence>
<organism evidence="6 7">
    <name type="scientific">Epicoccum nigrum</name>
    <name type="common">Soil fungus</name>
    <name type="synonym">Epicoccum purpurascens</name>
    <dbReference type="NCBI Taxonomy" id="105696"/>
    <lineage>
        <taxon>Eukaryota</taxon>
        <taxon>Fungi</taxon>
        <taxon>Dikarya</taxon>
        <taxon>Ascomycota</taxon>
        <taxon>Pezizomycotina</taxon>
        <taxon>Dothideomycetes</taxon>
        <taxon>Pleosporomycetidae</taxon>
        <taxon>Pleosporales</taxon>
        <taxon>Pleosporineae</taxon>
        <taxon>Didymellaceae</taxon>
        <taxon>Epicoccum</taxon>
    </lineage>
</organism>
<dbReference type="OMA" id="EFGWVYK"/>
<dbReference type="InParanoid" id="A0A1Y2LXR3"/>
<accession>A0A1Y2LXR3</accession>
<sequence>MVSLLADHYKLDDGFFEILSGFRDRSLPTEEGFAGPLRSVLTENQCEFGWVYKYSESKKVDSGNPWCIRHTGLYHVFDIKHRKNTVFILSPSPTARFITHLKRAIQHAQVRSAILANPFTIHSMLISCHLSTWRGYLEYHETELLKLDLMSACSSIEQPRVTFDTLKEVRAIEKRILPLDPLLTNFNETTDHLQNIASVFIVSKGPYDNRLNKSRKILQDLRKEAGSYRLQVLYLQKRAQSTAQSILDSLNLGFQQLAQTQNNNTLLMARSAREDSVAIRAITLVTSLYLPFSFVASIFGMNLVDFDSDSHNIVVSKQFWLYFVISVPLTAATLVCWQCWMHAYRHSHLTEDRSKLNVFQRTKGSEEFEVV</sequence>
<evidence type="ECO:0000256" key="3">
    <source>
        <dbReference type="ARBA" id="ARBA00022989"/>
    </source>
</evidence>
<comment type="subcellular location">
    <subcellularLocation>
        <location evidence="1">Membrane</location>
        <topology evidence="1">Multi-pass membrane protein</topology>
    </subcellularLocation>
</comment>
<feature type="transmembrane region" description="Helical" evidence="5">
    <location>
        <begin position="277"/>
        <end position="299"/>
    </location>
</feature>
<gene>
    <name evidence="6" type="ORF">B5807_06931</name>
</gene>
<evidence type="ECO:0000256" key="2">
    <source>
        <dbReference type="ARBA" id="ARBA00022692"/>
    </source>
</evidence>
<evidence type="ECO:0000313" key="6">
    <source>
        <dbReference type="EMBL" id="OSS48593.1"/>
    </source>
</evidence>